<keyword evidence="6 8" id="KW-1133">Transmembrane helix</keyword>
<feature type="transmembrane region" description="Helical" evidence="8">
    <location>
        <begin position="200"/>
        <end position="218"/>
    </location>
</feature>
<evidence type="ECO:0000256" key="5">
    <source>
        <dbReference type="ARBA" id="ARBA00022692"/>
    </source>
</evidence>
<evidence type="ECO:0000313" key="10">
    <source>
        <dbReference type="EMBL" id="MBB3173606.1"/>
    </source>
</evidence>
<evidence type="ECO:0000256" key="2">
    <source>
        <dbReference type="ARBA" id="ARBA00008537"/>
    </source>
</evidence>
<proteinExistence type="inferred from homology"/>
<feature type="transmembrane region" description="Helical" evidence="8">
    <location>
        <begin position="137"/>
        <end position="163"/>
    </location>
</feature>
<comment type="caution">
    <text evidence="10">The sequence shown here is derived from an EMBL/GenBank/DDBJ whole genome shotgun (WGS) entry which is preliminary data.</text>
</comment>
<dbReference type="Pfam" id="PF07690">
    <property type="entry name" value="MFS_1"/>
    <property type="match status" value="1"/>
</dbReference>
<dbReference type="EMBL" id="JACHXV010000004">
    <property type="protein sequence ID" value="MBB3173606.1"/>
    <property type="molecule type" value="Genomic_DNA"/>
</dbReference>
<feature type="transmembrane region" description="Helical" evidence="8">
    <location>
        <begin position="78"/>
        <end position="101"/>
    </location>
</feature>
<dbReference type="EMBL" id="JABXXQ010000083">
    <property type="protein sequence ID" value="NVN29921.1"/>
    <property type="molecule type" value="Genomic_DNA"/>
</dbReference>
<evidence type="ECO:0000256" key="8">
    <source>
        <dbReference type="SAM" id="Phobius"/>
    </source>
</evidence>
<keyword evidence="5 8" id="KW-0812">Transmembrane</keyword>
<protein>
    <submittedName>
        <fullName evidence="11">DHA2 family efflux MFS transporter permease subunit</fullName>
    </submittedName>
    <submittedName>
        <fullName evidence="10">EmrB/QacA subfamily drug resistance transporter</fullName>
    </submittedName>
</protein>
<dbReference type="PRINTS" id="PR01036">
    <property type="entry name" value="TCRTETB"/>
</dbReference>
<evidence type="ECO:0000256" key="6">
    <source>
        <dbReference type="ARBA" id="ARBA00022989"/>
    </source>
</evidence>
<keyword evidence="12" id="KW-1185">Reference proteome</keyword>
<dbReference type="CDD" id="cd17321">
    <property type="entry name" value="MFS_MMR_MDR_like"/>
    <property type="match status" value="1"/>
</dbReference>
<dbReference type="Proteomes" id="UP000565205">
    <property type="component" value="Unassembled WGS sequence"/>
</dbReference>
<evidence type="ECO:0000313" key="12">
    <source>
        <dbReference type="Proteomes" id="UP000557688"/>
    </source>
</evidence>
<dbReference type="InterPro" id="IPR036259">
    <property type="entry name" value="MFS_trans_sf"/>
</dbReference>
<dbReference type="PROSITE" id="PS00216">
    <property type="entry name" value="SUGAR_TRANSPORT_1"/>
    <property type="match status" value="1"/>
</dbReference>
<evidence type="ECO:0000259" key="9">
    <source>
        <dbReference type="PROSITE" id="PS50850"/>
    </source>
</evidence>
<comment type="subcellular location">
    <subcellularLocation>
        <location evidence="1">Cell membrane</location>
        <topology evidence="1">Multi-pass membrane protein</topology>
    </subcellularLocation>
</comment>
<dbReference type="RefSeq" id="WP_176623024.1">
    <property type="nucleotide sequence ID" value="NZ_JABXXQ010000083.1"/>
</dbReference>
<dbReference type="SUPFAM" id="SSF103473">
    <property type="entry name" value="MFS general substrate transporter"/>
    <property type="match status" value="1"/>
</dbReference>
<evidence type="ECO:0000256" key="4">
    <source>
        <dbReference type="ARBA" id="ARBA00022475"/>
    </source>
</evidence>
<dbReference type="AlphaFoldDB" id="A0A839UV02"/>
<dbReference type="InterPro" id="IPR004638">
    <property type="entry name" value="EmrB-like"/>
</dbReference>
<organism evidence="10 12">
    <name type="scientific">Endobacter medicaginis</name>
    <dbReference type="NCBI Taxonomy" id="1181271"/>
    <lineage>
        <taxon>Bacteria</taxon>
        <taxon>Pseudomonadati</taxon>
        <taxon>Pseudomonadota</taxon>
        <taxon>Alphaproteobacteria</taxon>
        <taxon>Acetobacterales</taxon>
        <taxon>Acetobacteraceae</taxon>
        <taxon>Endobacter</taxon>
    </lineage>
</organism>
<dbReference type="Proteomes" id="UP000557688">
    <property type="component" value="Unassembled WGS sequence"/>
</dbReference>
<feature type="transmembrane region" description="Helical" evidence="8">
    <location>
        <begin position="363"/>
        <end position="385"/>
    </location>
</feature>
<feature type="transmembrane region" description="Helical" evidence="8">
    <location>
        <begin position="333"/>
        <end position="351"/>
    </location>
</feature>
<feature type="transmembrane region" description="Helical" evidence="8">
    <location>
        <begin position="302"/>
        <end position="321"/>
    </location>
</feature>
<dbReference type="Gene3D" id="1.20.1720.10">
    <property type="entry name" value="Multidrug resistance protein D"/>
    <property type="match status" value="1"/>
</dbReference>
<feature type="transmembrane region" description="Helical" evidence="8">
    <location>
        <begin position="267"/>
        <end position="290"/>
    </location>
</feature>
<feature type="transmembrane region" description="Helical" evidence="8">
    <location>
        <begin position="47"/>
        <end position="66"/>
    </location>
</feature>
<sequence>MTRRWRGRPGVVLATCCLSLLLVAMDATVVNVALPSIRAEFGASISALQWTVDAYPLVAACLLMLSGAMADRFGRRHVFRVGLAIFGLSSLACGVAPGMGWLIGFRALQAVGGSMMNPSALSLIVQAHPEPRARARAIGIWGAVSGLAMAVGPVVGGALTHLVGWRSVFWINVPVMIVALVAASVLLPVGQEGHRRPLDWAGQLCVIALLAGLVWGLIEAPRAGWGSARVLVSLGVAGLGAAALVVVERRVRLPLVELELFRRPPFVAAIAIAMGAFACLGALLFLLPYYLQVLRGFSPVRAGLVSVPLALCSMIAAPLSGRAVGAFGLRPSLLVAGVLIGLGGVALLGLAETTPVWRLMGALMLFGAGYGTVNAPISTAAIAGLPRERTALAGSVASTARQVGLALGIALVGTVVRGDVAALVPAWWAVIAVGVAIVLMGWWGTRGSAPASR</sequence>
<feature type="transmembrane region" description="Helical" evidence="8">
    <location>
        <begin position="230"/>
        <end position="247"/>
    </location>
</feature>
<reference evidence="11 13" key="1">
    <citation type="submission" date="2020-06" db="EMBL/GenBank/DDBJ databases">
        <title>Description of novel acetic acid bacteria.</title>
        <authorList>
            <person name="Sombolestani A."/>
        </authorList>
    </citation>
    <scope>NUCLEOTIDE SEQUENCE [LARGE SCALE GENOMIC DNA]</scope>
    <source>
        <strain evidence="11 13">LMG 26838</strain>
    </source>
</reference>
<dbReference type="PANTHER" id="PTHR42718:SF9">
    <property type="entry name" value="MAJOR FACILITATOR SUPERFAMILY MULTIDRUG TRANSPORTER MFSC"/>
    <property type="match status" value="1"/>
</dbReference>
<evidence type="ECO:0000313" key="13">
    <source>
        <dbReference type="Proteomes" id="UP000565205"/>
    </source>
</evidence>
<reference evidence="10 12" key="2">
    <citation type="submission" date="2020-08" db="EMBL/GenBank/DDBJ databases">
        <title>Genomic Encyclopedia of Type Strains, Phase III (KMG-III): the genomes of soil and plant-associated and newly described type strains.</title>
        <authorList>
            <person name="Whitman W."/>
        </authorList>
    </citation>
    <scope>NUCLEOTIDE SEQUENCE [LARGE SCALE GENOMIC DNA]</scope>
    <source>
        <strain evidence="10 12">CECT 8088</strain>
    </source>
</reference>
<evidence type="ECO:0000313" key="11">
    <source>
        <dbReference type="EMBL" id="NVN29921.1"/>
    </source>
</evidence>
<keyword evidence="4" id="KW-1003">Cell membrane</keyword>
<keyword evidence="7 8" id="KW-0472">Membrane</keyword>
<dbReference type="InterPro" id="IPR020846">
    <property type="entry name" value="MFS_dom"/>
</dbReference>
<dbReference type="GO" id="GO:0022857">
    <property type="term" value="F:transmembrane transporter activity"/>
    <property type="evidence" value="ECO:0007669"/>
    <property type="project" value="InterPro"/>
</dbReference>
<comment type="similarity">
    <text evidence="2">Belongs to the major facilitator superfamily. EmrB family.</text>
</comment>
<accession>A0A839UV02</accession>
<name>A0A839UV02_9PROT</name>
<dbReference type="InterPro" id="IPR005829">
    <property type="entry name" value="Sugar_transporter_CS"/>
</dbReference>
<evidence type="ECO:0000256" key="3">
    <source>
        <dbReference type="ARBA" id="ARBA00022448"/>
    </source>
</evidence>
<dbReference type="PANTHER" id="PTHR42718">
    <property type="entry name" value="MAJOR FACILITATOR SUPERFAMILY MULTIDRUG TRANSPORTER MFSC"/>
    <property type="match status" value="1"/>
</dbReference>
<feature type="transmembrane region" description="Helical" evidence="8">
    <location>
        <begin position="392"/>
        <end position="416"/>
    </location>
</feature>
<evidence type="ECO:0000256" key="1">
    <source>
        <dbReference type="ARBA" id="ARBA00004651"/>
    </source>
</evidence>
<dbReference type="NCBIfam" id="TIGR00711">
    <property type="entry name" value="efflux_EmrB"/>
    <property type="match status" value="1"/>
</dbReference>
<feature type="domain" description="Major facilitator superfamily (MFS) profile" evidence="9">
    <location>
        <begin position="12"/>
        <end position="446"/>
    </location>
</feature>
<dbReference type="PROSITE" id="PS50850">
    <property type="entry name" value="MFS"/>
    <property type="match status" value="1"/>
</dbReference>
<dbReference type="GO" id="GO:0005886">
    <property type="term" value="C:plasma membrane"/>
    <property type="evidence" value="ECO:0007669"/>
    <property type="project" value="UniProtKB-SubCell"/>
</dbReference>
<keyword evidence="3" id="KW-0813">Transport</keyword>
<feature type="transmembrane region" description="Helical" evidence="8">
    <location>
        <begin position="422"/>
        <end position="443"/>
    </location>
</feature>
<gene>
    <name evidence="10" type="ORF">FHR90_001429</name>
    <name evidence="11" type="ORF">HUK83_06180</name>
</gene>
<feature type="transmembrane region" description="Helical" evidence="8">
    <location>
        <begin position="169"/>
        <end position="188"/>
    </location>
</feature>
<dbReference type="InterPro" id="IPR011701">
    <property type="entry name" value="MFS"/>
</dbReference>
<evidence type="ECO:0000256" key="7">
    <source>
        <dbReference type="ARBA" id="ARBA00023136"/>
    </source>
</evidence>
<dbReference type="Gene3D" id="1.20.1250.20">
    <property type="entry name" value="MFS general substrate transporter like domains"/>
    <property type="match status" value="1"/>
</dbReference>